<dbReference type="EMBL" id="GGEC01091506">
    <property type="protein sequence ID" value="MBX71990.1"/>
    <property type="molecule type" value="Transcribed_RNA"/>
</dbReference>
<proteinExistence type="predicted"/>
<sequence length="27" mass="3232">MSLSTLSYVTSIQTKWQHHTIRFCFIC</sequence>
<accession>A0A2P2QYA6</accession>
<name>A0A2P2QYA6_RHIMU</name>
<protein>
    <submittedName>
        <fullName evidence="1">Uncharacterized protein</fullName>
    </submittedName>
</protein>
<organism evidence="1">
    <name type="scientific">Rhizophora mucronata</name>
    <name type="common">Asiatic mangrove</name>
    <dbReference type="NCBI Taxonomy" id="61149"/>
    <lineage>
        <taxon>Eukaryota</taxon>
        <taxon>Viridiplantae</taxon>
        <taxon>Streptophyta</taxon>
        <taxon>Embryophyta</taxon>
        <taxon>Tracheophyta</taxon>
        <taxon>Spermatophyta</taxon>
        <taxon>Magnoliopsida</taxon>
        <taxon>eudicotyledons</taxon>
        <taxon>Gunneridae</taxon>
        <taxon>Pentapetalae</taxon>
        <taxon>rosids</taxon>
        <taxon>fabids</taxon>
        <taxon>Malpighiales</taxon>
        <taxon>Rhizophoraceae</taxon>
        <taxon>Rhizophora</taxon>
    </lineage>
</organism>
<evidence type="ECO:0000313" key="1">
    <source>
        <dbReference type="EMBL" id="MBX71990.1"/>
    </source>
</evidence>
<dbReference type="AlphaFoldDB" id="A0A2P2QYA6"/>
<reference evidence="1" key="1">
    <citation type="submission" date="2018-02" db="EMBL/GenBank/DDBJ databases">
        <title>Rhizophora mucronata_Transcriptome.</title>
        <authorList>
            <person name="Meera S.P."/>
            <person name="Sreeshan A."/>
            <person name="Augustine A."/>
        </authorList>
    </citation>
    <scope>NUCLEOTIDE SEQUENCE</scope>
    <source>
        <tissue evidence="1">Leaf</tissue>
    </source>
</reference>